<dbReference type="GO" id="GO:0016874">
    <property type="term" value="F:ligase activity"/>
    <property type="evidence" value="ECO:0007669"/>
    <property type="project" value="UniProtKB-KW"/>
</dbReference>
<gene>
    <name evidence="3" type="ORF">ACFQND_26870</name>
</gene>
<dbReference type="PANTHER" id="PTHR43845">
    <property type="entry name" value="BLR5969 PROTEIN"/>
    <property type="match status" value="1"/>
</dbReference>
<feature type="domain" description="AMP-dependent ligase C-terminal" evidence="2">
    <location>
        <begin position="348"/>
        <end position="439"/>
    </location>
</feature>
<dbReference type="Pfam" id="PF00501">
    <property type="entry name" value="AMP-binding"/>
    <property type="match status" value="1"/>
</dbReference>
<accession>A0ABW1U5R9</accession>
<sequence>MLVGQAFSDTVWSACEVWSRDQIDAFQLAAMQRQLAYVQEKSVHYRQQFKATGFDARDLKSLSDLRKLPLTWKRDYVRSMENSPPWGDCLACAPEDILRVNFSSGTTSRPVHMCWTEKDVERWADVFARYLYSQGLRKGDVFQVMVGFAWFVGGLAISQAVQRLGAAVIPAGNGDSERQINTILDYGVTALFATPSFAAHLAEVAAGMGKDLRQSKVQNILVGGEPGGGLAGTRARIEQTWGARTYDCYGMIEFQPTAWETQAQNGLVIAEDFVYAEVLDPQTLDAVPDGSPGMLVLTHLDKEACPLVRWATGDIVVRDSRPGDDGRTFARLVGGVRGRADDMLVIRGVNLFPSAIEEVVRSIPGVGVEFQIKVDDSLKDPAGFLTGIKVIAEVEAGNAFELQAELTRRIKDQLLVRAEVEIVVFGSLPRAMHKAKRVVKT</sequence>
<evidence type="ECO:0000259" key="1">
    <source>
        <dbReference type="Pfam" id="PF00501"/>
    </source>
</evidence>
<dbReference type="InterPro" id="IPR000873">
    <property type="entry name" value="AMP-dep_synth/lig_dom"/>
</dbReference>
<evidence type="ECO:0000259" key="2">
    <source>
        <dbReference type="Pfam" id="PF14535"/>
    </source>
</evidence>
<dbReference type="Pfam" id="PF14535">
    <property type="entry name" value="AMP-binding_C_2"/>
    <property type="match status" value="1"/>
</dbReference>
<dbReference type="RefSeq" id="WP_371439464.1">
    <property type="nucleotide sequence ID" value="NZ_JBHSRS010000084.1"/>
</dbReference>
<feature type="domain" description="AMP-dependent synthetase/ligase" evidence="1">
    <location>
        <begin position="88"/>
        <end position="297"/>
    </location>
</feature>
<dbReference type="Gene3D" id="3.40.50.12780">
    <property type="entry name" value="N-terminal domain of ligase-like"/>
    <property type="match status" value="1"/>
</dbReference>
<evidence type="ECO:0000313" key="3">
    <source>
        <dbReference type="EMBL" id="MFC6284865.1"/>
    </source>
</evidence>
<keyword evidence="3" id="KW-0436">Ligase</keyword>
<proteinExistence type="predicted"/>
<dbReference type="EMBL" id="JBHSRS010000084">
    <property type="protein sequence ID" value="MFC6284865.1"/>
    <property type="molecule type" value="Genomic_DNA"/>
</dbReference>
<dbReference type="PANTHER" id="PTHR43845:SF1">
    <property type="entry name" value="BLR5969 PROTEIN"/>
    <property type="match status" value="1"/>
</dbReference>
<organism evidence="3 4">
    <name type="scientific">Polaromonas aquatica</name>
    <dbReference type="NCBI Taxonomy" id="332657"/>
    <lineage>
        <taxon>Bacteria</taxon>
        <taxon>Pseudomonadati</taxon>
        <taxon>Pseudomonadota</taxon>
        <taxon>Betaproteobacteria</taxon>
        <taxon>Burkholderiales</taxon>
        <taxon>Comamonadaceae</taxon>
        <taxon>Polaromonas</taxon>
    </lineage>
</organism>
<reference evidence="4" key="1">
    <citation type="journal article" date="2019" name="Int. J. Syst. Evol. Microbiol.">
        <title>The Global Catalogue of Microorganisms (GCM) 10K type strain sequencing project: providing services to taxonomists for standard genome sequencing and annotation.</title>
        <authorList>
            <consortium name="The Broad Institute Genomics Platform"/>
            <consortium name="The Broad Institute Genome Sequencing Center for Infectious Disease"/>
            <person name="Wu L."/>
            <person name="Ma J."/>
        </authorList>
    </citation>
    <scope>NUCLEOTIDE SEQUENCE [LARGE SCALE GENOMIC DNA]</scope>
    <source>
        <strain evidence="4">CCUG 39402</strain>
    </source>
</reference>
<evidence type="ECO:0000313" key="4">
    <source>
        <dbReference type="Proteomes" id="UP001596270"/>
    </source>
</evidence>
<dbReference type="InterPro" id="IPR045851">
    <property type="entry name" value="AMP-bd_C_sf"/>
</dbReference>
<dbReference type="InterPro" id="IPR042099">
    <property type="entry name" value="ANL_N_sf"/>
</dbReference>
<dbReference type="Proteomes" id="UP001596270">
    <property type="component" value="Unassembled WGS sequence"/>
</dbReference>
<dbReference type="SUPFAM" id="SSF56801">
    <property type="entry name" value="Acetyl-CoA synthetase-like"/>
    <property type="match status" value="1"/>
</dbReference>
<keyword evidence="4" id="KW-1185">Reference proteome</keyword>
<comment type="caution">
    <text evidence="3">The sequence shown here is derived from an EMBL/GenBank/DDBJ whole genome shotgun (WGS) entry which is preliminary data.</text>
</comment>
<protein>
    <submittedName>
        <fullName evidence="3">Phenylacetate--CoA ligase family protein</fullName>
    </submittedName>
</protein>
<dbReference type="Gene3D" id="3.30.300.30">
    <property type="match status" value="1"/>
</dbReference>
<name>A0ABW1U5R9_9BURK</name>
<dbReference type="InterPro" id="IPR028154">
    <property type="entry name" value="AMP-dep_Lig_C"/>
</dbReference>